<dbReference type="EMBL" id="MGGP01000029">
    <property type="protein sequence ID" value="OGM31176.1"/>
    <property type="molecule type" value="Genomic_DNA"/>
</dbReference>
<comment type="caution">
    <text evidence="2">The sequence shown here is derived from an EMBL/GenBank/DDBJ whole genome shotgun (WGS) entry which is preliminary data.</text>
</comment>
<proteinExistence type="predicted"/>
<keyword evidence="1" id="KW-0812">Transmembrane</keyword>
<evidence type="ECO:0000313" key="3">
    <source>
        <dbReference type="Proteomes" id="UP000178870"/>
    </source>
</evidence>
<organism evidence="2 3">
    <name type="scientific">Candidatus Woesebacteria bacterium RIFCSPHIGHO2_01_FULL_44_21</name>
    <dbReference type="NCBI Taxonomy" id="1802503"/>
    <lineage>
        <taxon>Bacteria</taxon>
        <taxon>Candidatus Woeseibacteriota</taxon>
    </lineage>
</organism>
<gene>
    <name evidence="2" type="ORF">A2803_01730</name>
</gene>
<dbReference type="Pfam" id="PF07963">
    <property type="entry name" value="N_methyl"/>
    <property type="match status" value="1"/>
</dbReference>
<dbReference type="InterPro" id="IPR012902">
    <property type="entry name" value="N_methyl_site"/>
</dbReference>
<keyword evidence="1" id="KW-1133">Transmembrane helix</keyword>
<dbReference type="Proteomes" id="UP000178870">
    <property type="component" value="Unassembled WGS sequence"/>
</dbReference>
<keyword evidence="1" id="KW-0472">Membrane</keyword>
<dbReference type="AlphaFoldDB" id="A0A1F7YV07"/>
<dbReference type="SUPFAM" id="SSF54523">
    <property type="entry name" value="Pili subunits"/>
    <property type="match status" value="1"/>
</dbReference>
<evidence type="ECO:0008006" key="4">
    <source>
        <dbReference type="Google" id="ProtNLM"/>
    </source>
</evidence>
<protein>
    <recommendedName>
        <fullName evidence="4">Type II secretion system protein GspG C-terminal domain-containing protein</fullName>
    </recommendedName>
</protein>
<name>A0A1F7YV07_9BACT</name>
<accession>A0A1F7YV07</accession>
<dbReference type="PROSITE" id="PS00409">
    <property type="entry name" value="PROKAR_NTER_METHYL"/>
    <property type="match status" value="1"/>
</dbReference>
<dbReference type="Gene3D" id="3.30.700.10">
    <property type="entry name" value="Glycoprotein, Type 4 Pilin"/>
    <property type="match status" value="1"/>
</dbReference>
<feature type="transmembrane region" description="Helical" evidence="1">
    <location>
        <begin position="12"/>
        <end position="30"/>
    </location>
</feature>
<dbReference type="InterPro" id="IPR045584">
    <property type="entry name" value="Pilin-like"/>
</dbReference>
<evidence type="ECO:0000256" key="1">
    <source>
        <dbReference type="SAM" id="Phobius"/>
    </source>
</evidence>
<dbReference type="NCBIfam" id="TIGR02532">
    <property type="entry name" value="IV_pilin_GFxxxE"/>
    <property type="match status" value="1"/>
</dbReference>
<reference evidence="2 3" key="1">
    <citation type="journal article" date="2016" name="Nat. Commun.">
        <title>Thousands of microbial genomes shed light on interconnected biogeochemical processes in an aquifer system.</title>
        <authorList>
            <person name="Anantharaman K."/>
            <person name="Brown C.T."/>
            <person name="Hug L.A."/>
            <person name="Sharon I."/>
            <person name="Castelle C.J."/>
            <person name="Probst A.J."/>
            <person name="Thomas B.C."/>
            <person name="Singh A."/>
            <person name="Wilkins M.J."/>
            <person name="Karaoz U."/>
            <person name="Brodie E.L."/>
            <person name="Williams K.H."/>
            <person name="Hubbard S.S."/>
            <person name="Banfield J.F."/>
        </authorList>
    </citation>
    <scope>NUCLEOTIDE SEQUENCE [LARGE SCALE GENOMIC DNA]</scope>
</reference>
<evidence type="ECO:0000313" key="2">
    <source>
        <dbReference type="EMBL" id="OGM31176.1"/>
    </source>
</evidence>
<sequence>MSRKRGFTLIELLVVITIVAALAVVVFVALNPAKRLIDARDARRTTDVDSVLTAIHQSIVDNKGSYPSNMPAAGTEAQLGTGASGCAIATGGCAVTAAACVDLMTGTNNLAKYLKSLPIDPLGGTAYTAAKTGYSVVVDTNGIVTVRSCGTGTGTTEGTVDISSSR</sequence>